<dbReference type="Proteomes" id="UP001231451">
    <property type="component" value="Unassembled WGS sequence"/>
</dbReference>
<dbReference type="RefSeq" id="WP_289420822.1">
    <property type="nucleotide sequence ID" value="NZ_JAUCBE010000021.1"/>
</dbReference>
<dbReference type="AlphaFoldDB" id="A0AAP4JMK8"/>
<proteinExistence type="predicted"/>
<comment type="caution">
    <text evidence="1">The sequence shown here is derived from an EMBL/GenBank/DDBJ whole genome shotgun (WGS) entry which is preliminary data.</text>
</comment>
<sequence>MLKVVKRPKEYIAIKVPEDCEDVGKFVSNKFKENGIPIRVNVRYGNHVVTTFGEGKDQHFVKQGDMLVADYSEPFGYVVHAMSQEDFDKKFKPVDNPAKASPIVVDVDAKPILDRLKEIKDEMSTKIEGVELPDHVGFSESFIAELDKVLNDYHQKQGQSSQRTSTPHVRIEFDDINDVPCVWVDGKRIDRSDTGLVSVSLDWHTKDPVATDHVIRAYKIEYLKGDHREGIAQGSAMGPDLFKNDIHAK</sequence>
<evidence type="ECO:0000313" key="2">
    <source>
        <dbReference type="Proteomes" id="UP001231451"/>
    </source>
</evidence>
<organism evidence="1 2">
    <name type="scientific">Lacticaseibacillus paracasei</name>
    <name type="common">Lactobacillus paracasei</name>
    <dbReference type="NCBI Taxonomy" id="1597"/>
    <lineage>
        <taxon>Bacteria</taxon>
        <taxon>Bacillati</taxon>
        <taxon>Bacillota</taxon>
        <taxon>Bacilli</taxon>
        <taxon>Lactobacillales</taxon>
        <taxon>Lactobacillaceae</taxon>
        <taxon>Lacticaseibacillus</taxon>
    </lineage>
</organism>
<accession>A0AAP4JMK8</accession>
<name>A0AAP4JMK8_LACPA</name>
<dbReference type="EMBL" id="JAUCBG010000023">
    <property type="protein sequence ID" value="MDM7455241.1"/>
    <property type="molecule type" value="Genomic_DNA"/>
</dbReference>
<reference evidence="1" key="1">
    <citation type="submission" date="2023-06" db="EMBL/GenBank/DDBJ databases">
        <title>Draft Genome Sequences of lactic acid bacteria strains isolated from fermented milk products.</title>
        <authorList>
            <person name="Elcheninov A.G."/>
            <person name="Klyukina A."/>
            <person name="Zayulina K.S."/>
            <person name="Gavirova L.A."/>
            <person name="Shcherbakova P.A."/>
            <person name="Shestakov A.I."/>
            <person name="Kublanov I.V."/>
            <person name="Kochetkova T.V."/>
        </authorList>
    </citation>
    <scope>NUCLEOTIDE SEQUENCE</scope>
    <source>
        <strain evidence="1">TOM.1374</strain>
    </source>
</reference>
<evidence type="ECO:0000313" key="1">
    <source>
        <dbReference type="EMBL" id="MDM7455241.1"/>
    </source>
</evidence>
<protein>
    <submittedName>
        <fullName evidence="1">Uncharacterized protein</fullName>
    </submittedName>
</protein>
<gene>
    <name evidence="1" type="ORF">QUF16_12855</name>
</gene>